<dbReference type="PANTHER" id="PTHR28037:SF1">
    <property type="entry name" value="ALCOHOL O-ACETYLTRANSFERASE 1-RELATED"/>
    <property type="match status" value="1"/>
</dbReference>
<dbReference type="InterPro" id="IPR023213">
    <property type="entry name" value="CAT-like_dom_sf"/>
</dbReference>
<organism evidence="1 2">
    <name type="scientific">Halocaridina rubra</name>
    <name type="common">Hawaiian red shrimp</name>
    <dbReference type="NCBI Taxonomy" id="373956"/>
    <lineage>
        <taxon>Eukaryota</taxon>
        <taxon>Metazoa</taxon>
        <taxon>Ecdysozoa</taxon>
        <taxon>Arthropoda</taxon>
        <taxon>Crustacea</taxon>
        <taxon>Multicrustacea</taxon>
        <taxon>Malacostraca</taxon>
        <taxon>Eumalacostraca</taxon>
        <taxon>Eucarida</taxon>
        <taxon>Decapoda</taxon>
        <taxon>Pleocyemata</taxon>
        <taxon>Caridea</taxon>
        <taxon>Atyoidea</taxon>
        <taxon>Atyidae</taxon>
        <taxon>Halocaridina</taxon>
    </lineage>
</organism>
<reference evidence="1 2" key="1">
    <citation type="submission" date="2023-11" db="EMBL/GenBank/DDBJ databases">
        <title>Halocaridina rubra genome assembly.</title>
        <authorList>
            <person name="Smith C."/>
        </authorList>
    </citation>
    <scope>NUCLEOTIDE SEQUENCE [LARGE SCALE GENOMIC DNA]</scope>
    <source>
        <strain evidence="1">EP-1</strain>
        <tissue evidence="1">Whole</tissue>
    </source>
</reference>
<dbReference type="Proteomes" id="UP001381693">
    <property type="component" value="Unassembled WGS sequence"/>
</dbReference>
<dbReference type="Gene3D" id="3.30.559.30">
    <property type="entry name" value="Nonribosomal peptide synthetase, condensation domain"/>
    <property type="match status" value="1"/>
</dbReference>
<name>A0AAN8XEV0_HALRR</name>
<keyword evidence="2" id="KW-1185">Reference proteome</keyword>
<evidence type="ECO:0000313" key="1">
    <source>
        <dbReference type="EMBL" id="KAK7082067.1"/>
    </source>
</evidence>
<evidence type="ECO:0008006" key="3">
    <source>
        <dbReference type="Google" id="ProtNLM"/>
    </source>
</evidence>
<dbReference type="EMBL" id="JAXCGZ010004219">
    <property type="protein sequence ID" value="KAK7082067.1"/>
    <property type="molecule type" value="Genomic_DNA"/>
</dbReference>
<proteinExistence type="predicted"/>
<accession>A0AAN8XEV0</accession>
<dbReference type="PANTHER" id="PTHR28037">
    <property type="entry name" value="ALCOHOL O-ACETYLTRANSFERASE 1-RELATED"/>
    <property type="match status" value="1"/>
</dbReference>
<gene>
    <name evidence="1" type="ORF">SK128_019465</name>
</gene>
<protein>
    <recommendedName>
        <fullName evidence="3">Condensation domain-containing protein</fullName>
    </recommendedName>
</protein>
<dbReference type="Gene3D" id="3.30.559.10">
    <property type="entry name" value="Chloramphenicol acetyltransferase-like domain"/>
    <property type="match status" value="1"/>
</dbReference>
<dbReference type="InterPro" id="IPR052058">
    <property type="entry name" value="Alcohol_O-acetyltransferase"/>
</dbReference>
<dbReference type="SUPFAM" id="SSF52777">
    <property type="entry name" value="CoA-dependent acyltransferases"/>
    <property type="match status" value="1"/>
</dbReference>
<evidence type="ECO:0000313" key="2">
    <source>
        <dbReference type="Proteomes" id="UP001381693"/>
    </source>
</evidence>
<dbReference type="AlphaFoldDB" id="A0AAN8XEV0"/>
<comment type="caution">
    <text evidence="1">The sequence shown here is derived from an EMBL/GenBank/DDBJ whole genome shotgun (WGS) entry which is preliminary data.</text>
</comment>
<sequence length="463" mass="53033">MASGSDKDWICEASDVEKVYEMTHKRGTFLLVYKLHLSSLEKICEDQVRSALTILARKCPNLRLCFGYKKETLWFRHRSSEDIDFQVLEGVDDDHVRDDLQTYRYDSLAGPLWCARLMINSEHDEYNLDTDFPFTAKFFLGIHHSITDGTTNIIICKGFVKILNDIISGNPIDEKSQMGSFISDVETDKIVALKMRELKKDTKLLHSIESSMSDMGLGMPTLLTVYPMPTGNQDKTGNLTHVLRETSTKKFIMKCKSEGVTLHSGLTALTLATKVKLLHGNRKVENSFRLIHGHVINLRRYWEGDASEALGCHAHMPLNMSTLVPNDVTSNFWEFTRHLHKDIQHHLKEETVLYRDAYMMMNNNKDATFEDMFKPKSSGQVDIVLSNLGDVTSIIGEGGPHVKPYLLVRHTSLNFTDIMNLGLFFHTFRGRLTFSLLYNSKFILKETAQKYFNEMFLLLEDLI</sequence>